<evidence type="ECO:0000256" key="1">
    <source>
        <dbReference type="SAM" id="MobiDB-lite"/>
    </source>
</evidence>
<name>A0AAN0K4B1_AMPQE</name>
<organism evidence="4 5">
    <name type="scientific">Amphimedon queenslandica</name>
    <name type="common">Sponge</name>
    <dbReference type="NCBI Taxonomy" id="400682"/>
    <lineage>
        <taxon>Eukaryota</taxon>
        <taxon>Metazoa</taxon>
        <taxon>Porifera</taxon>
        <taxon>Demospongiae</taxon>
        <taxon>Heteroscleromorpha</taxon>
        <taxon>Haplosclerida</taxon>
        <taxon>Niphatidae</taxon>
        <taxon>Amphimedon</taxon>
    </lineage>
</organism>
<feature type="compositionally biased region" description="Low complexity" evidence="1">
    <location>
        <begin position="676"/>
        <end position="687"/>
    </location>
</feature>
<dbReference type="RefSeq" id="XP_019864378.1">
    <property type="nucleotide sequence ID" value="XM_020008819.1"/>
</dbReference>
<feature type="compositionally biased region" description="Basic and acidic residues" evidence="1">
    <location>
        <begin position="613"/>
        <end position="651"/>
    </location>
</feature>
<dbReference type="Proteomes" id="UP000007879">
    <property type="component" value="Unassembled WGS sequence"/>
</dbReference>
<dbReference type="EnsemblMetazoa" id="XM_020008819.1">
    <property type="protein sequence ID" value="XP_019864378.1"/>
    <property type="gene ID" value="LOC109593760"/>
</dbReference>
<dbReference type="AlphaFoldDB" id="A0AAN0K4B1"/>
<keyword evidence="2" id="KW-0812">Transmembrane</keyword>
<feature type="transmembrane region" description="Helical" evidence="2">
    <location>
        <begin position="513"/>
        <end position="540"/>
    </location>
</feature>
<feature type="region of interest" description="Disordered" evidence="1">
    <location>
        <begin position="570"/>
        <end position="596"/>
    </location>
</feature>
<feature type="domain" description="Ig-like" evidence="3">
    <location>
        <begin position="370"/>
        <end position="447"/>
    </location>
</feature>
<keyword evidence="2" id="KW-0472">Membrane</keyword>
<protein>
    <recommendedName>
        <fullName evidence="3">Ig-like domain-containing protein</fullName>
    </recommendedName>
</protein>
<evidence type="ECO:0000256" key="2">
    <source>
        <dbReference type="SAM" id="Phobius"/>
    </source>
</evidence>
<keyword evidence="2" id="KW-1133">Transmembrane helix</keyword>
<evidence type="ECO:0000313" key="4">
    <source>
        <dbReference type="EnsemblMetazoa" id="XP_019864378.1"/>
    </source>
</evidence>
<dbReference type="KEGG" id="aqu:109593760"/>
<dbReference type="Gene3D" id="2.60.40.10">
    <property type="entry name" value="Immunoglobulins"/>
    <property type="match status" value="1"/>
</dbReference>
<dbReference type="GeneID" id="109593760"/>
<reference evidence="5" key="1">
    <citation type="journal article" date="2010" name="Nature">
        <title>The Amphimedon queenslandica genome and the evolution of animal complexity.</title>
        <authorList>
            <person name="Srivastava M."/>
            <person name="Simakov O."/>
            <person name="Chapman J."/>
            <person name="Fahey B."/>
            <person name="Gauthier M.E."/>
            <person name="Mitros T."/>
            <person name="Richards G.S."/>
            <person name="Conaco C."/>
            <person name="Dacre M."/>
            <person name="Hellsten U."/>
            <person name="Larroux C."/>
            <person name="Putnam N.H."/>
            <person name="Stanke M."/>
            <person name="Adamska M."/>
            <person name="Darling A."/>
            <person name="Degnan S.M."/>
            <person name="Oakley T.H."/>
            <person name="Plachetzki D.C."/>
            <person name="Zhai Y."/>
            <person name="Adamski M."/>
            <person name="Calcino A."/>
            <person name="Cummins S.F."/>
            <person name="Goodstein D.M."/>
            <person name="Harris C."/>
            <person name="Jackson D.J."/>
            <person name="Leys S.P."/>
            <person name="Shu S."/>
            <person name="Woodcroft B.J."/>
            <person name="Vervoort M."/>
            <person name="Kosik K.S."/>
            <person name="Manning G."/>
            <person name="Degnan B.M."/>
            <person name="Rokhsar D.S."/>
        </authorList>
    </citation>
    <scope>NUCLEOTIDE SEQUENCE [LARGE SCALE GENOMIC DNA]</scope>
</reference>
<keyword evidence="5" id="KW-1185">Reference proteome</keyword>
<proteinExistence type="predicted"/>
<feature type="compositionally biased region" description="Low complexity" evidence="1">
    <location>
        <begin position="696"/>
        <end position="718"/>
    </location>
</feature>
<dbReference type="SUPFAM" id="SSF48726">
    <property type="entry name" value="Immunoglobulin"/>
    <property type="match status" value="1"/>
</dbReference>
<dbReference type="InterPro" id="IPR007110">
    <property type="entry name" value="Ig-like_dom"/>
</dbReference>
<evidence type="ECO:0000259" key="3">
    <source>
        <dbReference type="PROSITE" id="PS50835"/>
    </source>
</evidence>
<sequence length="718" mass="79990">MKIVKMKLIPVMLKLLFSSLLTTLFFLECKCDIIPLHLQHVVINGTLTISNTDELIFFIKPLSNRKLFDQSKCRGYDCEFTTTSLQRGNTEVLHFKIAVNHVSPEICCSIRACMTKRNYAIQMPRKIINSVSCPSSYQWSYYPQFLEYSLDISLYTWFMEESHYSDMKINGTAFLLVPQSQEPIPIFANVFHIGTLQCRYHVNGPQVQMETLETMNKNGIKSILYKSDLSVNNEATFNLYFTCFTEFNHHVDNMLESETVTKRLTVLVKRDPSIIIAENTTFSTEDVTHQIKLDVLSSKVISTVSVRTAYTGQGTPTVITALPQLSIVHHYYIAFNGIKPSMTGQYNVTIEMTDGTTVWSIFNIFVSQMPRVEITPKIINVGLYQSARFDCVAYGIDIRGIEWTREGFTLENIKKERYLSAIDNIAGLQVNFTSPDYTDGGEYACRVWTSHPHHVIVAYAELYVFYPGSPNIDPSYEVINDTSRPNGTFYVPDDWDTDEDGGGDIKIAGVSPIVLGIITALVLFGFIMLIVTLSLIRWGIDTWRYKIRRKKNSLENKRLKDVIDKIKNKTGDISSSSSSSSDSDSDKGVASKLSSSSSDDSMVALLHSEDSNSEISDRVIHSDTDSKKRGDSGSNKSDTDSKKSGDTDSNKSGDSGSNKSGAYAKLKGSDSESKSSKSSVNSVSGDSDISEIVVRSGGESDSDPSVVSVSSESSDYSH</sequence>
<feature type="region of interest" description="Disordered" evidence="1">
    <location>
        <begin position="613"/>
        <end position="718"/>
    </location>
</feature>
<evidence type="ECO:0000313" key="5">
    <source>
        <dbReference type="Proteomes" id="UP000007879"/>
    </source>
</evidence>
<accession>A0AAN0K4B1</accession>
<feature type="compositionally biased region" description="Low complexity" evidence="1">
    <location>
        <begin position="652"/>
        <end position="661"/>
    </location>
</feature>
<reference evidence="4" key="2">
    <citation type="submission" date="2024-06" db="UniProtKB">
        <authorList>
            <consortium name="EnsemblMetazoa"/>
        </authorList>
    </citation>
    <scope>IDENTIFICATION</scope>
</reference>
<dbReference type="InterPro" id="IPR036179">
    <property type="entry name" value="Ig-like_dom_sf"/>
</dbReference>
<dbReference type="PROSITE" id="PS50835">
    <property type="entry name" value="IG_LIKE"/>
    <property type="match status" value="1"/>
</dbReference>
<dbReference type="InterPro" id="IPR013783">
    <property type="entry name" value="Ig-like_fold"/>
</dbReference>